<feature type="transmembrane region" description="Helical" evidence="1">
    <location>
        <begin position="160"/>
        <end position="184"/>
    </location>
</feature>
<dbReference type="PANTHER" id="PTHR37305:SF1">
    <property type="entry name" value="MEMBRANE PROTEIN"/>
    <property type="match status" value="1"/>
</dbReference>
<keyword evidence="1" id="KW-1133">Transmembrane helix</keyword>
<feature type="transmembrane region" description="Helical" evidence="1">
    <location>
        <begin position="51"/>
        <end position="73"/>
    </location>
</feature>
<feature type="transmembrane region" description="Helical" evidence="1">
    <location>
        <begin position="94"/>
        <end position="120"/>
    </location>
</feature>
<accession>A0ABW2PS10</accession>
<gene>
    <name evidence="2" type="ORF">ACFQO8_09980</name>
</gene>
<sequence length="245" mass="27446">MRSLLSNEWMKWRRTIKPYVALGVYTAIILIVYAVLASGNGTPEAASFFEFSTMGAIAFLSIFTIVFTAEMVGNELKFDTLKHLLMSPYSRDRILLSKLVMSVLVMLLQFVFILIVAFGFSLTLDGSVTWDVVRPILISVSGPIFIIFLTLMFSVVFKSVGVVIGFTVLANFASSIIGGLLVAWKPELAKWIVFLHTDLSIYDVNPEFMKAMDATMGFSIFYVALHIIAFYLITAFMFRSKTFAE</sequence>
<dbReference type="PANTHER" id="PTHR37305">
    <property type="entry name" value="INTEGRAL MEMBRANE PROTEIN-RELATED"/>
    <property type="match status" value="1"/>
</dbReference>
<dbReference type="Pfam" id="PF12730">
    <property type="entry name" value="ABC2_membrane_4"/>
    <property type="match status" value="1"/>
</dbReference>
<name>A0ABW2PS10_9BACL</name>
<reference evidence="3" key="1">
    <citation type="journal article" date="2019" name="Int. J. Syst. Evol. Microbiol.">
        <title>The Global Catalogue of Microorganisms (GCM) 10K type strain sequencing project: providing services to taxonomists for standard genome sequencing and annotation.</title>
        <authorList>
            <consortium name="The Broad Institute Genomics Platform"/>
            <consortium name="The Broad Institute Genome Sequencing Center for Infectious Disease"/>
            <person name="Wu L."/>
            <person name="Ma J."/>
        </authorList>
    </citation>
    <scope>NUCLEOTIDE SEQUENCE [LARGE SCALE GENOMIC DNA]</scope>
    <source>
        <strain evidence="3">CCUG 55590</strain>
    </source>
</reference>
<proteinExistence type="predicted"/>
<comment type="caution">
    <text evidence="2">The sequence shown here is derived from an EMBL/GenBank/DDBJ whole genome shotgun (WGS) entry which is preliminary data.</text>
</comment>
<evidence type="ECO:0000313" key="2">
    <source>
        <dbReference type="EMBL" id="MFC7390480.1"/>
    </source>
</evidence>
<evidence type="ECO:0000313" key="3">
    <source>
        <dbReference type="Proteomes" id="UP001596439"/>
    </source>
</evidence>
<feature type="transmembrane region" description="Helical" evidence="1">
    <location>
        <begin position="132"/>
        <end position="153"/>
    </location>
</feature>
<feature type="transmembrane region" description="Helical" evidence="1">
    <location>
        <begin position="20"/>
        <end position="39"/>
    </location>
</feature>
<keyword evidence="3" id="KW-1185">Reference proteome</keyword>
<organism evidence="2 3">
    <name type="scientific">Exiguobacterium aestuarii</name>
    <dbReference type="NCBI Taxonomy" id="273527"/>
    <lineage>
        <taxon>Bacteria</taxon>
        <taxon>Bacillati</taxon>
        <taxon>Bacillota</taxon>
        <taxon>Bacilli</taxon>
        <taxon>Bacillales</taxon>
        <taxon>Bacillales Family XII. Incertae Sedis</taxon>
        <taxon>Exiguobacterium</taxon>
    </lineage>
</organism>
<dbReference type="RefSeq" id="WP_214789589.1">
    <property type="nucleotide sequence ID" value="NZ_JANIEL010000077.1"/>
</dbReference>
<dbReference type="EMBL" id="JBHTCE010000001">
    <property type="protein sequence ID" value="MFC7390480.1"/>
    <property type="molecule type" value="Genomic_DNA"/>
</dbReference>
<protein>
    <submittedName>
        <fullName evidence="2">ABC transporter permease</fullName>
    </submittedName>
</protein>
<feature type="transmembrane region" description="Helical" evidence="1">
    <location>
        <begin position="216"/>
        <end position="238"/>
    </location>
</feature>
<keyword evidence="1" id="KW-0472">Membrane</keyword>
<evidence type="ECO:0000256" key="1">
    <source>
        <dbReference type="SAM" id="Phobius"/>
    </source>
</evidence>
<keyword evidence="1" id="KW-0812">Transmembrane</keyword>
<dbReference type="Proteomes" id="UP001596439">
    <property type="component" value="Unassembled WGS sequence"/>
</dbReference>